<reference evidence="1" key="1">
    <citation type="submission" date="2020-07" db="EMBL/GenBank/DDBJ databases">
        <title>Multicomponent nature underlies the extraordinary mechanical properties of spider dragline silk.</title>
        <authorList>
            <person name="Kono N."/>
            <person name="Nakamura H."/>
            <person name="Mori M."/>
            <person name="Yoshida Y."/>
            <person name="Ohtoshi R."/>
            <person name="Malay A.D."/>
            <person name="Moran D.A.P."/>
            <person name="Tomita M."/>
            <person name="Numata K."/>
            <person name="Arakawa K."/>
        </authorList>
    </citation>
    <scope>NUCLEOTIDE SEQUENCE</scope>
</reference>
<dbReference type="PANTHER" id="PTHR46060">
    <property type="entry name" value="MARINER MOS1 TRANSPOSASE-LIKE PROTEIN"/>
    <property type="match status" value="1"/>
</dbReference>
<comment type="caution">
    <text evidence="1">The sequence shown here is derived from an EMBL/GenBank/DDBJ whole genome shotgun (WGS) entry which is preliminary data.</text>
</comment>
<organism evidence="1 2">
    <name type="scientific">Trichonephila clavata</name>
    <name type="common">Joro spider</name>
    <name type="synonym">Nephila clavata</name>
    <dbReference type="NCBI Taxonomy" id="2740835"/>
    <lineage>
        <taxon>Eukaryota</taxon>
        <taxon>Metazoa</taxon>
        <taxon>Ecdysozoa</taxon>
        <taxon>Arthropoda</taxon>
        <taxon>Chelicerata</taxon>
        <taxon>Arachnida</taxon>
        <taxon>Araneae</taxon>
        <taxon>Araneomorphae</taxon>
        <taxon>Entelegynae</taxon>
        <taxon>Araneoidea</taxon>
        <taxon>Nephilidae</taxon>
        <taxon>Trichonephila</taxon>
    </lineage>
</organism>
<dbReference type="PANTHER" id="PTHR46060:SF1">
    <property type="entry name" value="MARINER MOS1 TRANSPOSASE-LIKE PROTEIN"/>
    <property type="match status" value="1"/>
</dbReference>
<protein>
    <submittedName>
        <fullName evidence="1">Histone-lysine N-methyltransferase SETMAR</fullName>
    </submittedName>
</protein>
<proteinExistence type="predicted"/>
<dbReference type="Proteomes" id="UP000887116">
    <property type="component" value="Unassembled WGS sequence"/>
</dbReference>
<evidence type="ECO:0000313" key="1">
    <source>
        <dbReference type="EMBL" id="GFQ76766.1"/>
    </source>
</evidence>
<evidence type="ECO:0000313" key="2">
    <source>
        <dbReference type="Proteomes" id="UP000887116"/>
    </source>
</evidence>
<dbReference type="InterPro" id="IPR036397">
    <property type="entry name" value="RNaseH_sf"/>
</dbReference>
<dbReference type="InterPro" id="IPR052709">
    <property type="entry name" value="Transposase-MT_Hybrid"/>
</dbReference>
<dbReference type="OrthoDB" id="7554754at2759"/>
<dbReference type="Gene3D" id="3.30.420.10">
    <property type="entry name" value="Ribonuclease H-like superfamily/Ribonuclease H"/>
    <property type="match status" value="1"/>
</dbReference>
<dbReference type="EMBL" id="BMAO01021685">
    <property type="protein sequence ID" value="GFQ76766.1"/>
    <property type="molecule type" value="Genomic_DNA"/>
</dbReference>
<sequence length="179" mass="20728">MEASFYAIEFCVRLQKSALETFDMVREDFSDKAMSRASIFGWQKACKEVRQNVKGIVYQHAVEPGTTVNGLYYANVLRTMVRHVKRKRPLLRNGFLFHHDNDRPHIARCVLYELQQNIVEILPHSPYTPDLTPCNFRLFPQLKKPLRGKHFASNKACVKVAEAVLKKLSQNGLIHVFKK</sequence>
<dbReference type="AlphaFoldDB" id="A0A8X6FDS9"/>
<name>A0A8X6FDS9_TRICU</name>
<keyword evidence="2" id="KW-1185">Reference proteome</keyword>
<accession>A0A8X6FDS9</accession>
<dbReference type="GO" id="GO:0003676">
    <property type="term" value="F:nucleic acid binding"/>
    <property type="evidence" value="ECO:0007669"/>
    <property type="project" value="InterPro"/>
</dbReference>
<gene>
    <name evidence="1" type="primary">NCL1_13436</name>
    <name evidence="1" type="ORF">TNCT_407831</name>
</gene>